<dbReference type="EMBL" id="JAPFFM010000014">
    <property type="protein sequence ID" value="KAJ6716915.1"/>
    <property type="molecule type" value="Genomic_DNA"/>
</dbReference>
<dbReference type="InterPro" id="IPR023631">
    <property type="entry name" value="Amidase_dom"/>
</dbReference>
<accession>A0A9Q0TSD8</accession>
<organism evidence="3 4">
    <name type="scientific">Salix koriyanagi</name>
    <dbReference type="NCBI Taxonomy" id="2511006"/>
    <lineage>
        <taxon>Eukaryota</taxon>
        <taxon>Viridiplantae</taxon>
        <taxon>Streptophyta</taxon>
        <taxon>Embryophyta</taxon>
        <taxon>Tracheophyta</taxon>
        <taxon>Spermatophyta</taxon>
        <taxon>Magnoliopsida</taxon>
        <taxon>eudicotyledons</taxon>
        <taxon>Gunneridae</taxon>
        <taxon>Pentapetalae</taxon>
        <taxon>rosids</taxon>
        <taxon>fabids</taxon>
        <taxon>Malpighiales</taxon>
        <taxon>Salicaceae</taxon>
        <taxon>Saliceae</taxon>
        <taxon>Salix</taxon>
    </lineage>
</organism>
<dbReference type="Proteomes" id="UP001151752">
    <property type="component" value="Chromosome 9"/>
</dbReference>
<keyword evidence="4" id="KW-1185">Reference proteome</keyword>
<dbReference type="Gene3D" id="3.90.1300.10">
    <property type="entry name" value="Amidase signature (AS) domain"/>
    <property type="match status" value="1"/>
</dbReference>
<comment type="caution">
    <text evidence="3">The sequence shown here is derived from an EMBL/GenBank/DDBJ whole genome shotgun (WGS) entry which is preliminary data.</text>
</comment>
<gene>
    <name evidence="3" type="ORF">OIU74_009432</name>
</gene>
<proteinExistence type="predicted"/>
<feature type="signal peptide" evidence="1">
    <location>
        <begin position="1"/>
        <end position="26"/>
    </location>
</feature>
<protein>
    <submittedName>
        <fullName evidence="3">AMIDASE</fullName>
    </submittedName>
</protein>
<dbReference type="AlphaFoldDB" id="A0A9Q0TSD8"/>
<dbReference type="SUPFAM" id="SSF75304">
    <property type="entry name" value="Amidase signature (AS) enzymes"/>
    <property type="match status" value="1"/>
</dbReference>
<dbReference type="InterPro" id="IPR036928">
    <property type="entry name" value="AS_sf"/>
</dbReference>
<evidence type="ECO:0000259" key="2">
    <source>
        <dbReference type="Pfam" id="PF01425"/>
    </source>
</evidence>
<keyword evidence="1" id="KW-0732">Signal</keyword>
<sequence>MAVNLPSSSLLLPLISLFLIFITINGQHFTIPESTIEEIQQAFAENNLTSTQLVDFYINQIKTLNPLLHSIIEVNPDARDQAKNVDEEKRENQGRRNLGDLHGIPVLLKDTIGTRDKLNTSAGSYALVGSVVARDASVVEKLRKAGAVIMGKASLSEWYKFRSLSRVPNGWCARAGQGVVSSLISCFQFLFSG</sequence>
<reference evidence="3" key="2">
    <citation type="journal article" date="2023" name="Int. J. Mol. Sci.">
        <title>De Novo Assembly and Annotation of 11 Diverse Shrub Willow (Salix) Genomes Reveals Novel Gene Organization in Sex-Linked Regions.</title>
        <authorList>
            <person name="Hyden B."/>
            <person name="Feng K."/>
            <person name="Yates T.B."/>
            <person name="Jawdy S."/>
            <person name="Cereghino C."/>
            <person name="Smart L.B."/>
            <person name="Muchero W."/>
        </authorList>
    </citation>
    <scope>NUCLEOTIDE SEQUENCE</scope>
    <source>
        <tissue evidence="3">Shoot tip</tissue>
    </source>
</reference>
<reference evidence="3" key="1">
    <citation type="submission" date="2022-11" db="EMBL/GenBank/DDBJ databases">
        <authorList>
            <person name="Hyden B.L."/>
            <person name="Feng K."/>
            <person name="Yates T."/>
            <person name="Jawdy S."/>
            <person name="Smart L.B."/>
            <person name="Muchero W."/>
        </authorList>
    </citation>
    <scope>NUCLEOTIDE SEQUENCE</scope>
    <source>
        <tissue evidence="3">Shoot tip</tissue>
    </source>
</reference>
<evidence type="ECO:0000313" key="3">
    <source>
        <dbReference type="EMBL" id="KAJ6716915.1"/>
    </source>
</evidence>
<name>A0A9Q0TSD8_9ROSI</name>
<evidence type="ECO:0000256" key="1">
    <source>
        <dbReference type="SAM" id="SignalP"/>
    </source>
</evidence>
<dbReference type="PANTHER" id="PTHR42678">
    <property type="entry name" value="AMIDASE"/>
    <property type="match status" value="1"/>
</dbReference>
<evidence type="ECO:0000313" key="4">
    <source>
        <dbReference type="Proteomes" id="UP001151752"/>
    </source>
</evidence>
<feature type="chain" id="PRO_5040436178" evidence="1">
    <location>
        <begin position="27"/>
        <end position="193"/>
    </location>
</feature>
<feature type="domain" description="Amidase" evidence="2">
    <location>
        <begin position="53"/>
        <end position="161"/>
    </location>
</feature>
<dbReference type="PANTHER" id="PTHR42678:SF25">
    <property type="entry name" value="AMIDASE C869.01"/>
    <property type="match status" value="1"/>
</dbReference>
<dbReference type="Pfam" id="PF01425">
    <property type="entry name" value="Amidase"/>
    <property type="match status" value="1"/>
</dbReference>